<dbReference type="SMART" id="SM00448">
    <property type="entry name" value="REC"/>
    <property type="match status" value="1"/>
</dbReference>
<keyword evidence="1 2" id="KW-0597">Phosphoprotein</keyword>
<evidence type="ECO:0000259" key="3">
    <source>
        <dbReference type="PROSITE" id="PS50110"/>
    </source>
</evidence>
<dbReference type="PROSITE" id="PS50110">
    <property type="entry name" value="RESPONSE_REGULATORY"/>
    <property type="match status" value="1"/>
</dbReference>
<dbReference type="SUPFAM" id="SSF52172">
    <property type="entry name" value="CheY-like"/>
    <property type="match status" value="1"/>
</dbReference>
<dbReference type="InterPro" id="IPR050595">
    <property type="entry name" value="Bact_response_regulator"/>
</dbReference>
<dbReference type="Gene3D" id="1.10.287.110">
    <property type="entry name" value="DnaJ domain"/>
    <property type="match status" value="1"/>
</dbReference>
<dbReference type="InterPro" id="IPR011006">
    <property type="entry name" value="CheY-like_superfamily"/>
</dbReference>
<protein>
    <submittedName>
        <fullName evidence="4">Response regulator receiver protein</fullName>
    </submittedName>
</protein>
<gene>
    <name evidence="4" type="ORF">PITCH_A980011</name>
</gene>
<organism evidence="4">
    <name type="scientific">uncultured Desulfobacterium sp</name>
    <dbReference type="NCBI Taxonomy" id="201089"/>
    <lineage>
        <taxon>Bacteria</taxon>
        <taxon>Pseudomonadati</taxon>
        <taxon>Thermodesulfobacteriota</taxon>
        <taxon>Desulfobacteria</taxon>
        <taxon>Desulfobacterales</taxon>
        <taxon>Desulfobacteriaceae</taxon>
        <taxon>Desulfobacterium</taxon>
        <taxon>environmental samples</taxon>
    </lineage>
</organism>
<dbReference type="CDD" id="cd00156">
    <property type="entry name" value="REC"/>
    <property type="match status" value="1"/>
</dbReference>
<dbReference type="Gene3D" id="3.40.50.2300">
    <property type="match status" value="1"/>
</dbReference>
<dbReference type="PANTHER" id="PTHR44591:SF3">
    <property type="entry name" value="RESPONSE REGULATORY DOMAIN-CONTAINING PROTEIN"/>
    <property type="match status" value="1"/>
</dbReference>
<dbReference type="InterPro" id="IPR001623">
    <property type="entry name" value="DnaJ_domain"/>
</dbReference>
<evidence type="ECO:0000313" key="4">
    <source>
        <dbReference type="EMBL" id="SPD76497.1"/>
    </source>
</evidence>
<dbReference type="PANTHER" id="PTHR44591">
    <property type="entry name" value="STRESS RESPONSE REGULATOR PROTEIN 1"/>
    <property type="match status" value="1"/>
</dbReference>
<dbReference type="InterPro" id="IPR001789">
    <property type="entry name" value="Sig_transdc_resp-reg_receiver"/>
</dbReference>
<reference evidence="4" key="1">
    <citation type="submission" date="2018-01" db="EMBL/GenBank/DDBJ databases">
        <authorList>
            <person name="Regsiter A."/>
            <person name="William W."/>
        </authorList>
    </citation>
    <scope>NUCLEOTIDE SEQUENCE</scope>
    <source>
        <strain evidence="4">TRIP AH-1</strain>
    </source>
</reference>
<evidence type="ECO:0000256" key="2">
    <source>
        <dbReference type="PROSITE-ProRule" id="PRU00169"/>
    </source>
</evidence>
<dbReference type="SUPFAM" id="SSF46565">
    <property type="entry name" value="Chaperone J-domain"/>
    <property type="match status" value="1"/>
</dbReference>
<feature type="modified residue" description="4-aspartylphosphate" evidence="2">
    <location>
        <position position="147"/>
    </location>
</feature>
<dbReference type="InterPro" id="IPR036869">
    <property type="entry name" value="J_dom_sf"/>
</dbReference>
<sequence>MNIAYELENELVYLGLLDKAREIYSELGEDAVLSYIRSSYRLLSKVYHPDHNPRNRGKAEAIQQRLNRFNKILDQMPDDVLVDLIMKGIPSQTSTKKRILIVEDEDSLRELFKDVLLVEGYDVRVAGDGLSGYKQFCQFEPDLLLADVVIPKITGLALVRKLRRMAPRIKVIFVSGFFGIERLKKELDQEISKYGYGVLSKPFKISQLLELVEIFVQDSFEEPGKLNVYI</sequence>
<accession>A0A445N450</accession>
<dbReference type="CDD" id="cd06257">
    <property type="entry name" value="DnaJ"/>
    <property type="match status" value="1"/>
</dbReference>
<dbReference type="GO" id="GO:0000160">
    <property type="term" value="P:phosphorelay signal transduction system"/>
    <property type="evidence" value="ECO:0007669"/>
    <property type="project" value="InterPro"/>
</dbReference>
<evidence type="ECO:0000256" key="1">
    <source>
        <dbReference type="ARBA" id="ARBA00022553"/>
    </source>
</evidence>
<dbReference type="Pfam" id="PF00072">
    <property type="entry name" value="Response_reg"/>
    <property type="match status" value="1"/>
</dbReference>
<name>A0A445N450_9BACT</name>
<dbReference type="AlphaFoldDB" id="A0A445N450"/>
<dbReference type="EMBL" id="OJIN01000245">
    <property type="protein sequence ID" value="SPD76497.1"/>
    <property type="molecule type" value="Genomic_DNA"/>
</dbReference>
<proteinExistence type="predicted"/>
<feature type="domain" description="Response regulatory" evidence="3">
    <location>
        <begin position="98"/>
        <end position="216"/>
    </location>
</feature>